<accession>A0A2N1PQ66</accession>
<comment type="caution">
    <text evidence="2">The sequence shown here is derived from an EMBL/GenBank/DDBJ whole genome shotgun (WGS) entry which is preliminary data.</text>
</comment>
<dbReference type="AlphaFoldDB" id="A0A2N1PQ66"/>
<proteinExistence type="predicted"/>
<keyword evidence="1" id="KW-0812">Transmembrane</keyword>
<sequence>MTSHNRFSMTPNSSACASFTKGFAVPTVLALTLILSILASTLLTQMKQNEPMNRDVGSRLQAKYLALGAIQIALLKIKHLPKEFYTTVINWNAWNGMSPSEQIANRKYLTAFECFFDANFKWENIPASWPLATQGVNNFYLGRKTGLMYYMTTMPATEPYMKFLSLECIGNRPMLETGASTGYFEDDIFRVKCESVVAGIRQEISQTLKLTRQVILN</sequence>
<protein>
    <submittedName>
        <fullName evidence="2">Uncharacterized protein</fullName>
    </submittedName>
</protein>
<evidence type="ECO:0000313" key="3">
    <source>
        <dbReference type="Proteomes" id="UP000233256"/>
    </source>
</evidence>
<evidence type="ECO:0000256" key="1">
    <source>
        <dbReference type="SAM" id="Phobius"/>
    </source>
</evidence>
<evidence type="ECO:0000313" key="2">
    <source>
        <dbReference type="EMBL" id="PKK90481.1"/>
    </source>
</evidence>
<organism evidence="2 3">
    <name type="scientific">Candidatus Wallbacteria bacterium HGW-Wallbacteria-1</name>
    <dbReference type="NCBI Taxonomy" id="2013854"/>
    <lineage>
        <taxon>Bacteria</taxon>
        <taxon>Candidatus Walliibacteriota</taxon>
    </lineage>
</organism>
<feature type="transmembrane region" description="Helical" evidence="1">
    <location>
        <begin position="23"/>
        <end position="44"/>
    </location>
</feature>
<name>A0A2N1PQ66_9BACT</name>
<gene>
    <name evidence="2" type="ORF">CVV64_08950</name>
</gene>
<reference evidence="2 3" key="1">
    <citation type="journal article" date="2017" name="ISME J.">
        <title>Potential for microbial H2 and metal transformations associated with novel bacteria and archaea in deep terrestrial subsurface sediments.</title>
        <authorList>
            <person name="Hernsdorf A.W."/>
            <person name="Amano Y."/>
            <person name="Miyakawa K."/>
            <person name="Ise K."/>
            <person name="Suzuki Y."/>
            <person name="Anantharaman K."/>
            <person name="Probst A."/>
            <person name="Burstein D."/>
            <person name="Thomas B.C."/>
            <person name="Banfield J.F."/>
        </authorList>
    </citation>
    <scope>NUCLEOTIDE SEQUENCE [LARGE SCALE GENOMIC DNA]</scope>
    <source>
        <strain evidence="2">HGW-Wallbacteria-1</strain>
    </source>
</reference>
<keyword evidence="1" id="KW-1133">Transmembrane helix</keyword>
<dbReference type="Proteomes" id="UP000233256">
    <property type="component" value="Unassembled WGS sequence"/>
</dbReference>
<keyword evidence="1" id="KW-0472">Membrane</keyword>
<dbReference type="EMBL" id="PGXC01000005">
    <property type="protein sequence ID" value="PKK90481.1"/>
    <property type="molecule type" value="Genomic_DNA"/>
</dbReference>